<dbReference type="GO" id="GO:0004252">
    <property type="term" value="F:serine-type endopeptidase activity"/>
    <property type="evidence" value="ECO:0007669"/>
    <property type="project" value="UniProtKB-EC"/>
</dbReference>
<keyword evidence="5" id="KW-0720">Serine protease</keyword>
<dbReference type="EMBL" id="CP033924">
    <property type="protein sequence ID" value="AZA82517.1"/>
    <property type="molecule type" value="Genomic_DNA"/>
</dbReference>
<organism evidence="10 11">
    <name type="scientific">Chryseobacterium lactis</name>
    <dbReference type="NCBI Taxonomy" id="1241981"/>
    <lineage>
        <taxon>Bacteria</taxon>
        <taxon>Pseudomonadati</taxon>
        <taxon>Bacteroidota</taxon>
        <taxon>Flavobacteriia</taxon>
        <taxon>Flavobacteriales</taxon>
        <taxon>Weeksellaceae</taxon>
        <taxon>Chryseobacterium group</taxon>
        <taxon>Chryseobacterium</taxon>
    </lineage>
</organism>
<dbReference type="EMBL" id="PPEH01000003">
    <property type="protein sequence ID" value="PNW13807.1"/>
    <property type="molecule type" value="Genomic_DNA"/>
</dbReference>
<gene>
    <name evidence="10" type="ORF">C1637_08005</name>
    <name evidence="9" type="ORF">EG342_11690</name>
</gene>
<reference evidence="10 11" key="1">
    <citation type="submission" date="2018-01" db="EMBL/GenBank/DDBJ databases">
        <title>Draft genome sequences of Chryseobacterium lactis NCTC11390, Chryseobacterium oncorhynchi 701B-08, and Chryseobacterium viscerum 687B-08.</title>
        <authorList>
            <person name="Jeong J.-J."/>
            <person name="Lee Y.J."/>
            <person name="Park B."/>
            <person name="Choi I.-G."/>
            <person name="Kim K.D."/>
        </authorList>
    </citation>
    <scope>NUCLEOTIDE SEQUENCE [LARGE SCALE GENOMIC DNA]</scope>
    <source>
        <strain evidence="10 11">NCTC11390</strain>
    </source>
</reference>
<dbReference type="SUPFAM" id="SSF53474">
    <property type="entry name" value="alpha/beta-Hydrolases"/>
    <property type="match status" value="1"/>
</dbReference>
<evidence type="ECO:0000256" key="3">
    <source>
        <dbReference type="ARBA" id="ARBA00022670"/>
    </source>
</evidence>
<evidence type="ECO:0000313" key="10">
    <source>
        <dbReference type="EMBL" id="PNW13807.1"/>
    </source>
</evidence>
<feature type="signal peptide" evidence="6">
    <location>
        <begin position="1"/>
        <end position="18"/>
    </location>
</feature>
<dbReference type="GO" id="GO:0006508">
    <property type="term" value="P:proteolysis"/>
    <property type="evidence" value="ECO:0007669"/>
    <property type="project" value="UniProtKB-KW"/>
</dbReference>
<evidence type="ECO:0000259" key="8">
    <source>
        <dbReference type="Pfam" id="PF02897"/>
    </source>
</evidence>
<dbReference type="InterPro" id="IPR023302">
    <property type="entry name" value="Pept_S9A_N"/>
</dbReference>
<protein>
    <recommendedName>
        <fullName evidence="2">prolyl oligopeptidase</fullName>
        <ecNumber evidence="2">3.4.21.26</ecNumber>
    </recommendedName>
</protein>
<dbReference type="Pfam" id="PF00326">
    <property type="entry name" value="Peptidase_S9"/>
    <property type="match status" value="1"/>
</dbReference>
<dbReference type="PRINTS" id="PR00862">
    <property type="entry name" value="PROLIGOPTASE"/>
</dbReference>
<dbReference type="EC" id="3.4.21.26" evidence="2"/>
<dbReference type="PANTHER" id="PTHR42881">
    <property type="entry name" value="PROLYL ENDOPEPTIDASE"/>
    <property type="match status" value="1"/>
</dbReference>
<reference evidence="9 12" key="2">
    <citation type="submission" date="2018-11" db="EMBL/GenBank/DDBJ databases">
        <title>Proposal to divide the Flavobacteriaceae and reorganize its genera based on Amino Acid Identity values calculated from whole genome sequences.</title>
        <authorList>
            <person name="Nicholson A.C."/>
            <person name="Gulvik C.A."/>
            <person name="Whitney A.M."/>
            <person name="Humrighouse B.W."/>
            <person name="Bell M."/>
            <person name="Holmes B."/>
            <person name="Steigerwalt A.G."/>
            <person name="Villarma A."/>
            <person name="Sheth M."/>
            <person name="Batra D."/>
            <person name="Pryor J."/>
            <person name="Bernardet J.-F."/>
            <person name="Hugo C."/>
            <person name="Kampfer P."/>
            <person name="Newman J."/>
            <person name="McQuiston J.R."/>
        </authorList>
    </citation>
    <scope>NUCLEOTIDE SEQUENCE [LARGE SCALE GENOMIC DNA]</scope>
    <source>
        <strain evidence="9 12">KC_1864</strain>
    </source>
</reference>
<dbReference type="InterPro" id="IPR051167">
    <property type="entry name" value="Prolyl_oligopep/macrocyclase"/>
</dbReference>
<dbReference type="RefSeq" id="WP_103290664.1">
    <property type="nucleotide sequence ID" value="NZ_CP033924.1"/>
</dbReference>
<dbReference type="Proteomes" id="UP000236262">
    <property type="component" value="Unassembled WGS sequence"/>
</dbReference>
<comment type="catalytic activity">
    <reaction evidence="1">
        <text>Hydrolysis of Pro-|-Xaa &gt;&gt; Ala-|-Xaa in oligopeptides.</text>
        <dbReference type="EC" id="3.4.21.26"/>
    </reaction>
</comment>
<dbReference type="Proteomes" id="UP000279972">
    <property type="component" value="Chromosome"/>
</dbReference>
<dbReference type="OrthoDB" id="9801421at2"/>
<evidence type="ECO:0000256" key="2">
    <source>
        <dbReference type="ARBA" id="ARBA00011897"/>
    </source>
</evidence>
<dbReference type="SUPFAM" id="SSF50993">
    <property type="entry name" value="Peptidase/esterase 'gauge' domain"/>
    <property type="match status" value="1"/>
</dbReference>
<sequence length="716" mass="80800">MKYIFLTSCLLASQICFAQYNYPKTAEKPATDDYFGNKITDNYQWLEDLKNPEVKTWFKAQSDYSHSIIDKIPNRDALYNRMKQVQEMGGDSYGYAKQIGNLYFYVKTKKNEKLSKLYTKDISTGKETLVFDPETYKKDAQITNFTIDSKGNQIALLFSKAGSEICELRILDVKTKKFLDDVLAPIWSEFNFEFTPDGKYIIYTKMSTGDPNSNMLLKEMKAMIHQIGTSQDKDIVLGSREEYPELNILTEQFPKVSFTNDYKSIILKIGSTKSENPVFYAPFSSIKDKKIKWKQIIKSSDDIIQTYISGDQLFFLSHRDSPNYKIGLTSLSNPDFDNAKVIVPESSSVITSIHSSKNYLFYSLSNGITQDKYQIDLKTLAIKKVPLPDGINHSNAFNSRENDHLQCYNSNWLTPGTFYDYNPENGKAVMSKYFNGDSSYPDYNALYEVKETEVKSHDGTMVPLSIIYPKNIKMDGNTPAYITGYGGYGISYTPRFSNRLSVLLEQGVILAVAHVRGGGEKGDNWHKDGMKAKKSNTWKDFIACSEYLVSQKYTSPSKLIGNGASMGGVLIGRAITERPDLYGAGIVEVGMTNVLRSQNSANGANQIPEIGSLKNPEDTKYLIEMDAQSKVKKGMKYPAVIVSTGMNDSRITPWEPAKFATVLQNSTSSGKPVLLYANYENGHFTSDQDVVFHEYSDIFAFALWQVGHPKFQPLKK</sequence>
<dbReference type="GO" id="GO:0070012">
    <property type="term" value="F:oligopeptidase activity"/>
    <property type="evidence" value="ECO:0007669"/>
    <property type="project" value="TreeGrafter"/>
</dbReference>
<dbReference type="PANTHER" id="PTHR42881:SF2">
    <property type="entry name" value="PROLYL ENDOPEPTIDASE"/>
    <property type="match status" value="1"/>
</dbReference>
<evidence type="ECO:0000256" key="4">
    <source>
        <dbReference type="ARBA" id="ARBA00022801"/>
    </source>
</evidence>
<feature type="chain" id="PRO_5044593645" description="prolyl oligopeptidase" evidence="6">
    <location>
        <begin position="19"/>
        <end position="716"/>
    </location>
</feature>
<keyword evidence="12" id="KW-1185">Reference proteome</keyword>
<feature type="domain" description="Peptidase S9A N-terminal" evidence="8">
    <location>
        <begin position="23"/>
        <end position="429"/>
    </location>
</feature>
<dbReference type="KEGG" id="clac:EG342_11690"/>
<dbReference type="InterPro" id="IPR029058">
    <property type="entry name" value="AB_hydrolase_fold"/>
</dbReference>
<keyword evidence="3" id="KW-0645">Protease</keyword>
<feature type="domain" description="Peptidase S9 prolyl oligopeptidase catalytic" evidence="7">
    <location>
        <begin position="495"/>
        <end position="707"/>
    </location>
</feature>
<dbReference type="GO" id="GO:0005829">
    <property type="term" value="C:cytosol"/>
    <property type="evidence" value="ECO:0007669"/>
    <property type="project" value="TreeGrafter"/>
</dbReference>
<evidence type="ECO:0000256" key="1">
    <source>
        <dbReference type="ARBA" id="ARBA00001070"/>
    </source>
</evidence>
<proteinExistence type="predicted"/>
<name>A0A3G6RFG3_CHRLC</name>
<accession>A0A3G6RFG3</accession>
<evidence type="ECO:0000313" key="9">
    <source>
        <dbReference type="EMBL" id="AZA82517.1"/>
    </source>
</evidence>
<evidence type="ECO:0000313" key="11">
    <source>
        <dbReference type="Proteomes" id="UP000236262"/>
    </source>
</evidence>
<dbReference type="Gene3D" id="2.130.10.120">
    <property type="entry name" value="Prolyl oligopeptidase, N-terminal domain"/>
    <property type="match status" value="1"/>
</dbReference>
<dbReference type="Pfam" id="PF02897">
    <property type="entry name" value="Peptidase_S9_N"/>
    <property type="match status" value="1"/>
</dbReference>
<evidence type="ECO:0000256" key="5">
    <source>
        <dbReference type="ARBA" id="ARBA00022825"/>
    </source>
</evidence>
<dbReference type="Gene3D" id="3.40.50.1820">
    <property type="entry name" value="alpha/beta hydrolase"/>
    <property type="match status" value="1"/>
</dbReference>
<evidence type="ECO:0000256" key="6">
    <source>
        <dbReference type="SAM" id="SignalP"/>
    </source>
</evidence>
<dbReference type="InterPro" id="IPR001375">
    <property type="entry name" value="Peptidase_S9_cat"/>
</dbReference>
<keyword evidence="4" id="KW-0378">Hydrolase</keyword>
<dbReference type="AlphaFoldDB" id="A0A3G6RFG3"/>
<evidence type="ECO:0000259" key="7">
    <source>
        <dbReference type="Pfam" id="PF00326"/>
    </source>
</evidence>
<dbReference type="InterPro" id="IPR002470">
    <property type="entry name" value="Peptidase_S9A"/>
</dbReference>
<evidence type="ECO:0000313" key="12">
    <source>
        <dbReference type="Proteomes" id="UP000279972"/>
    </source>
</evidence>
<keyword evidence="6" id="KW-0732">Signal</keyword>